<proteinExistence type="predicted"/>
<gene>
    <name evidence="1" type="ORF">J2X21_005095</name>
</gene>
<dbReference type="RefSeq" id="WP_310332929.1">
    <property type="nucleotide sequence ID" value="NZ_JAVDXV010000012.1"/>
</dbReference>
<evidence type="ECO:0000313" key="1">
    <source>
        <dbReference type="EMBL" id="MDR7335928.1"/>
    </source>
</evidence>
<keyword evidence="2" id="KW-1185">Reference proteome</keyword>
<evidence type="ECO:0008006" key="3">
    <source>
        <dbReference type="Google" id="ProtNLM"/>
    </source>
</evidence>
<accession>A0ABU2AIX2</accession>
<dbReference type="Proteomes" id="UP001180825">
    <property type="component" value="Unassembled WGS sequence"/>
</dbReference>
<evidence type="ECO:0000313" key="2">
    <source>
        <dbReference type="Proteomes" id="UP001180825"/>
    </source>
</evidence>
<protein>
    <recommendedName>
        <fullName evidence="3">Pyridoxamine 5'-phosphate oxidase</fullName>
    </recommendedName>
</protein>
<name>A0ABU2AIX2_9BURK</name>
<sequence length="160" mass="17244">MPHLPPEWAAHLESGVSHRLGGVHADGQPEICRGLAAQALPDGRIEVLLAASSSDRLLDAVRESGRIAYVAARPTTNRSLHVKGVDAELITVRADHEPLFLRCRDNFIAEIEPFGFSRDFAMSIWYGVELSALAGLRFTPCGAWDQTPGPGAGVPLELVP</sequence>
<comment type="caution">
    <text evidence="1">The sequence shown here is derived from an EMBL/GenBank/DDBJ whole genome shotgun (WGS) entry which is preliminary data.</text>
</comment>
<reference evidence="1 2" key="1">
    <citation type="submission" date="2023-07" db="EMBL/GenBank/DDBJ databases">
        <title>Sorghum-associated microbial communities from plants grown in Nebraska, USA.</title>
        <authorList>
            <person name="Schachtman D."/>
        </authorList>
    </citation>
    <scope>NUCLEOTIDE SEQUENCE [LARGE SCALE GENOMIC DNA]</scope>
    <source>
        <strain evidence="1 2">BE316</strain>
    </source>
</reference>
<dbReference type="EMBL" id="JAVDXV010000012">
    <property type="protein sequence ID" value="MDR7335928.1"/>
    <property type="molecule type" value="Genomic_DNA"/>
</dbReference>
<organism evidence="1 2">
    <name type="scientific">Roseateles asaccharophilus</name>
    <dbReference type="NCBI Taxonomy" id="582607"/>
    <lineage>
        <taxon>Bacteria</taxon>
        <taxon>Pseudomonadati</taxon>
        <taxon>Pseudomonadota</taxon>
        <taxon>Betaproteobacteria</taxon>
        <taxon>Burkholderiales</taxon>
        <taxon>Sphaerotilaceae</taxon>
        <taxon>Roseateles</taxon>
    </lineage>
</organism>